<dbReference type="Proteomes" id="UP000276133">
    <property type="component" value="Unassembled WGS sequence"/>
</dbReference>
<comment type="caution">
    <text evidence="1">The sequence shown here is derived from an EMBL/GenBank/DDBJ whole genome shotgun (WGS) entry which is preliminary data.</text>
</comment>
<proteinExistence type="predicted"/>
<accession>A0A3M7SJB6</accession>
<evidence type="ECO:0000313" key="1">
    <source>
        <dbReference type="EMBL" id="RNA35628.1"/>
    </source>
</evidence>
<protein>
    <submittedName>
        <fullName evidence="1">Uncharacterized protein</fullName>
    </submittedName>
</protein>
<evidence type="ECO:0000313" key="2">
    <source>
        <dbReference type="Proteomes" id="UP000276133"/>
    </source>
</evidence>
<organism evidence="1 2">
    <name type="scientific">Brachionus plicatilis</name>
    <name type="common">Marine rotifer</name>
    <name type="synonym">Brachionus muelleri</name>
    <dbReference type="NCBI Taxonomy" id="10195"/>
    <lineage>
        <taxon>Eukaryota</taxon>
        <taxon>Metazoa</taxon>
        <taxon>Spiralia</taxon>
        <taxon>Gnathifera</taxon>
        <taxon>Rotifera</taxon>
        <taxon>Eurotatoria</taxon>
        <taxon>Monogononta</taxon>
        <taxon>Pseudotrocha</taxon>
        <taxon>Ploima</taxon>
        <taxon>Brachionidae</taxon>
        <taxon>Brachionus</taxon>
    </lineage>
</organism>
<dbReference type="EMBL" id="REGN01001309">
    <property type="protein sequence ID" value="RNA35628.1"/>
    <property type="molecule type" value="Genomic_DNA"/>
</dbReference>
<keyword evidence="2" id="KW-1185">Reference proteome</keyword>
<reference evidence="1 2" key="1">
    <citation type="journal article" date="2018" name="Sci. Rep.">
        <title>Genomic signatures of local adaptation to the degree of environmental predictability in rotifers.</title>
        <authorList>
            <person name="Franch-Gras L."/>
            <person name="Hahn C."/>
            <person name="Garcia-Roger E.M."/>
            <person name="Carmona M.J."/>
            <person name="Serra M."/>
            <person name="Gomez A."/>
        </authorList>
    </citation>
    <scope>NUCLEOTIDE SEQUENCE [LARGE SCALE GENOMIC DNA]</scope>
    <source>
        <strain evidence="1">HYR1</strain>
    </source>
</reference>
<dbReference type="AlphaFoldDB" id="A0A3M7SJB6"/>
<gene>
    <name evidence="1" type="ORF">BpHYR1_007112</name>
</gene>
<sequence length="69" mass="8178">MLVLRAREHEGFPFGFSGIRERSRNINSALKAKLFHENIMFYDCVSYHMCPSVEKIRPEFIALLLWLTF</sequence>
<name>A0A3M7SJB6_BRAPC</name>